<evidence type="ECO:0000259" key="1">
    <source>
        <dbReference type="Pfam" id="PF10543"/>
    </source>
</evidence>
<keyword evidence="3" id="KW-1185">Reference proteome</keyword>
<dbReference type="EMBL" id="JAMXLY010000066">
    <property type="protein sequence ID" value="MCO6026508.1"/>
    <property type="molecule type" value="Genomic_DNA"/>
</dbReference>
<dbReference type="InterPro" id="IPR018873">
    <property type="entry name" value="KilA-N_DNA-bd_domain"/>
</dbReference>
<dbReference type="Pfam" id="PF10543">
    <property type="entry name" value="ORF6N"/>
    <property type="match status" value="1"/>
</dbReference>
<dbReference type="Proteomes" id="UP001204015">
    <property type="component" value="Unassembled WGS sequence"/>
</dbReference>
<accession>A0ABT1C1W6</accession>
<evidence type="ECO:0000313" key="2">
    <source>
        <dbReference type="EMBL" id="MCO6026508.1"/>
    </source>
</evidence>
<organism evidence="2 3">
    <name type="scientific">Segatella cerevisiae</name>
    <dbReference type="NCBI Taxonomy" id="2053716"/>
    <lineage>
        <taxon>Bacteria</taxon>
        <taxon>Pseudomonadati</taxon>
        <taxon>Bacteroidota</taxon>
        <taxon>Bacteroidia</taxon>
        <taxon>Bacteroidales</taxon>
        <taxon>Prevotellaceae</taxon>
        <taxon>Segatella</taxon>
    </lineage>
</organism>
<evidence type="ECO:0000313" key="3">
    <source>
        <dbReference type="Proteomes" id="UP001204015"/>
    </source>
</evidence>
<feature type="domain" description="KilA-N DNA-binding" evidence="1">
    <location>
        <begin position="23"/>
        <end position="106"/>
    </location>
</feature>
<proteinExistence type="predicted"/>
<name>A0ABT1C1W6_9BACT</name>
<reference evidence="2 3" key="1">
    <citation type="submission" date="2022-06" db="EMBL/GenBank/DDBJ databases">
        <title>A taxonomic note on the genus Prevotella: Description of four novel genera and emended description of the genera Hallella and Xylanibacter.</title>
        <authorList>
            <person name="Hitch T.C.A."/>
        </authorList>
    </citation>
    <scope>NUCLEOTIDE SEQUENCE [LARGE SCALE GENOMIC DNA]</scope>
    <source>
        <strain evidence="2 3">DSM 100619</strain>
    </source>
</reference>
<sequence length="298" mass="34434">MDTIDDKELNSNILVTQQAVESRIYTIRGLQVVLDSDLAEFYGVETKQLKRQVKRNVERFPEDFMFQLKAEEMNSLRCQNGTSNVKGGNRYPNYAFTEQGVSQLAGILRSPNAIEINICIMRAFVSMRRFLSANAGIFQRVEQLEYHQQVTDQKVEQVLHRMDELAPTITPEQIFATGCVWDAWEYVSQLIRSAQKRIVLIDSYVDERVLTLLTKRKEKVKATIHTRFTNQFKLDLEKYNEQYAPIEYIQLPHRSHDRFLIIDADAYLLGTSVKDMGTSLCAITKLEVSPETVLELLK</sequence>
<comment type="caution">
    <text evidence="2">The sequence shown here is derived from an EMBL/GenBank/DDBJ whole genome shotgun (WGS) entry which is preliminary data.</text>
</comment>
<dbReference type="SUPFAM" id="SSF56024">
    <property type="entry name" value="Phospholipase D/nuclease"/>
    <property type="match status" value="1"/>
</dbReference>
<dbReference type="RefSeq" id="WP_252761858.1">
    <property type="nucleotide sequence ID" value="NZ_JAMXLY010000066.1"/>
</dbReference>
<protein>
    <submittedName>
        <fullName evidence="2">ORF6N domain-containing protein</fullName>
    </submittedName>
</protein>
<gene>
    <name evidence="2" type="ORF">NG821_11790</name>
</gene>